<feature type="domain" description="HTH marR-type" evidence="2">
    <location>
        <begin position="271"/>
        <end position="322"/>
    </location>
</feature>
<comment type="caution">
    <text evidence="3">The sequence shown here is derived from an EMBL/GenBank/DDBJ whole genome shotgun (WGS) entry which is preliminary data.</text>
</comment>
<feature type="compositionally biased region" description="Basic and acidic residues" evidence="1">
    <location>
        <begin position="119"/>
        <end position="136"/>
    </location>
</feature>
<gene>
    <name evidence="3" type="ORF">ACFQVC_21480</name>
</gene>
<proteinExistence type="predicted"/>
<dbReference type="InterPro" id="IPR036388">
    <property type="entry name" value="WH-like_DNA-bd_sf"/>
</dbReference>
<feature type="domain" description="HTH marR-type" evidence="2">
    <location>
        <begin position="21"/>
        <end position="75"/>
    </location>
</feature>
<dbReference type="Gene3D" id="1.10.10.10">
    <property type="entry name" value="Winged helix-like DNA-binding domain superfamily/Winged helix DNA-binding domain"/>
    <property type="match status" value="2"/>
</dbReference>
<dbReference type="InterPro" id="IPR036390">
    <property type="entry name" value="WH_DNA-bd_sf"/>
</dbReference>
<evidence type="ECO:0000256" key="1">
    <source>
        <dbReference type="SAM" id="MobiDB-lite"/>
    </source>
</evidence>
<sequence>MSDTNTVRSFRPVPPPEPLAGLTGAPAGIYTELVAAPGATAAELALAAGFGRSTATSALAVLEKQGLAIREPGGHEGARRTPDHWRPALMGQVTDASEAAVPDETEPGEPSVEGGDEADGQRKNKPTADEAAEDRAASAVPGDNQGPLGSASTAAEETVDPSSGKRPLAPEDLRQLVINHLNAHPGERFTADGIGRVIEKALGVIADAHGPSGDAAGPEVTDNAVRTVLEELTAEHRVVRDGMEGGEPCFRSTPVVPSGKKRRAPGQLRERVLEFLCERPGEEWGPTGISRRLEASSGAISNALDRLVKQGLVRQASVHPRRFVAISATEAKSVE</sequence>
<reference evidence="4" key="1">
    <citation type="journal article" date="2019" name="Int. J. Syst. Evol. Microbiol.">
        <title>The Global Catalogue of Microorganisms (GCM) 10K type strain sequencing project: providing services to taxonomists for standard genome sequencing and annotation.</title>
        <authorList>
            <consortium name="The Broad Institute Genomics Platform"/>
            <consortium name="The Broad Institute Genome Sequencing Center for Infectious Disease"/>
            <person name="Wu L."/>
            <person name="Ma J."/>
        </authorList>
    </citation>
    <scope>NUCLEOTIDE SEQUENCE [LARGE SCALE GENOMIC DNA]</scope>
    <source>
        <strain evidence="4">SYNS20</strain>
    </source>
</reference>
<evidence type="ECO:0000313" key="3">
    <source>
        <dbReference type="EMBL" id="MFC7306790.1"/>
    </source>
</evidence>
<dbReference type="InterPro" id="IPR000835">
    <property type="entry name" value="HTH_MarR-typ"/>
</dbReference>
<dbReference type="SUPFAM" id="SSF46785">
    <property type="entry name" value="Winged helix' DNA-binding domain"/>
    <property type="match status" value="2"/>
</dbReference>
<evidence type="ECO:0000259" key="2">
    <source>
        <dbReference type="Pfam" id="PF12802"/>
    </source>
</evidence>
<dbReference type="Pfam" id="PF12802">
    <property type="entry name" value="MarR_2"/>
    <property type="match status" value="2"/>
</dbReference>
<dbReference type="EMBL" id="JBHTCF010000009">
    <property type="protein sequence ID" value="MFC7306790.1"/>
    <property type="molecule type" value="Genomic_DNA"/>
</dbReference>
<dbReference type="CDD" id="cd00090">
    <property type="entry name" value="HTH_ARSR"/>
    <property type="match status" value="1"/>
</dbReference>
<keyword evidence="4" id="KW-1185">Reference proteome</keyword>
<feature type="region of interest" description="Disordered" evidence="1">
    <location>
        <begin position="94"/>
        <end position="168"/>
    </location>
</feature>
<dbReference type="RefSeq" id="WP_381832513.1">
    <property type="nucleotide sequence ID" value="NZ_JBHTCF010000009.1"/>
</dbReference>
<feature type="region of interest" description="Disordered" evidence="1">
    <location>
        <begin position="243"/>
        <end position="262"/>
    </location>
</feature>
<dbReference type="Proteomes" id="UP001596523">
    <property type="component" value="Unassembled WGS sequence"/>
</dbReference>
<evidence type="ECO:0000313" key="4">
    <source>
        <dbReference type="Proteomes" id="UP001596523"/>
    </source>
</evidence>
<name>A0ABW2JN81_9ACTN</name>
<dbReference type="InterPro" id="IPR011991">
    <property type="entry name" value="ArsR-like_HTH"/>
</dbReference>
<organism evidence="3 4">
    <name type="scientific">Streptomyces monticola</name>
    <dbReference type="NCBI Taxonomy" id="2666263"/>
    <lineage>
        <taxon>Bacteria</taxon>
        <taxon>Bacillati</taxon>
        <taxon>Actinomycetota</taxon>
        <taxon>Actinomycetes</taxon>
        <taxon>Kitasatosporales</taxon>
        <taxon>Streptomycetaceae</taxon>
        <taxon>Streptomyces</taxon>
    </lineage>
</organism>
<protein>
    <submittedName>
        <fullName evidence="3">MarR family transcriptional regulator</fullName>
    </submittedName>
</protein>
<accession>A0ABW2JN81</accession>